<feature type="region of interest" description="Disordered" evidence="1">
    <location>
        <begin position="187"/>
        <end position="223"/>
    </location>
</feature>
<sequence length="223" mass="25183">MFLLDVTILVPNEVHIDRIEDMNKKSGLDNSLAGRSASRDYSPFHIMDITPDSLGLPLFIILSFRRLRFSEAYIHAYCRVFFAFVYSALVLVLPIYELAAVSRFTPDRRGGLSFEELFFCDKSRFESLNGFGPDADDHDDWNTAWISCVASQSRIIMALLMGVLFTFAELALAYAAGDFRDLQHLSGAGDGEGGMGPGRRRRKHVEEEGDFDNESPSRRAFEY</sequence>
<keyword evidence="4" id="KW-1185">Reference proteome</keyword>
<dbReference type="AlphaFoldDB" id="A0A9P6KB38"/>
<evidence type="ECO:0000313" key="4">
    <source>
        <dbReference type="Proteomes" id="UP000780801"/>
    </source>
</evidence>
<reference evidence="3" key="1">
    <citation type="journal article" date="2020" name="Fungal Divers.">
        <title>Resolving the Mortierellaceae phylogeny through synthesis of multi-gene phylogenetics and phylogenomics.</title>
        <authorList>
            <person name="Vandepol N."/>
            <person name="Liber J."/>
            <person name="Desiro A."/>
            <person name="Na H."/>
            <person name="Kennedy M."/>
            <person name="Barry K."/>
            <person name="Grigoriev I.V."/>
            <person name="Miller A.N."/>
            <person name="O'Donnell K."/>
            <person name="Stajich J.E."/>
            <person name="Bonito G."/>
        </authorList>
    </citation>
    <scope>NUCLEOTIDE SEQUENCE</scope>
    <source>
        <strain evidence="3">KOD1015</strain>
    </source>
</reference>
<evidence type="ECO:0000256" key="1">
    <source>
        <dbReference type="SAM" id="MobiDB-lite"/>
    </source>
</evidence>
<protein>
    <submittedName>
        <fullName evidence="3">Uncharacterized protein</fullName>
    </submittedName>
</protein>
<comment type="caution">
    <text evidence="3">The sequence shown here is derived from an EMBL/GenBank/DDBJ whole genome shotgun (WGS) entry which is preliminary data.</text>
</comment>
<keyword evidence="2" id="KW-1133">Transmembrane helix</keyword>
<organism evidence="3 4">
    <name type="scientific">Lunasporangiospora selenospora</name>
    <dbReference type="NCBI Taxonomy" id="979761"/>
    <lineage>
        <taxon>Eukaryota</taxon>
        <taxon>Fungi</taxon>
        <taxon>Fungi incertae sedis</taxon>
        <taxon>Mucoromycota</taxon>
        <taxon>Mortierellomycotina</taxon>
        <taxon>Mortierellomycetes</taxon>
        <taxon>Mortierellales</taxon>
        <taxon>Mortierellaceae</taxon>
        <taxon>Lunasporangiospora</taxon>
    </lineage>
</organism>
<accession>A0A9P6KB38</accession>
<feature type="transmembrane region" description="Helical" evidence="2">
    <location>
        <begin position="76"/>
        <end position="96"/>
    </location>
</feature>
<keyword evidence="2" id="KW-0812">Transmembrane</keyword>
<feature type="compositionally biased region" description="Gly residues" evidence="1">
    <location>
        <begin position="188"/>
        <end position="197"/>
    </location>
</feature>
<gene>
    <name evidence="3" type="ORF">BGW38_005094</name>
</gene>
<feature type="transmembrane region" description="Helical" evidence="2">
    <location>
        <begin position="155"/>
        <end position="176"/>
    </location>
</feature>
<dbReference type="Proteomes" id="UP000780801">
    <property type="component" value="Unassembled WGS sequence"/>
</dbReference>
<proteinExistence type="predicted"/>
<dbReference type="EMBL" id="JAABOA010003225">
    <property type="protein sequence ID" value="KAF9578889.1"/>
    <property type="molecule type" value="Genomic_DNA"/>
</dbReference>
<evidence type="ECO:0000256" key="2">
    <source>
        <dbReference type="SAM" id="Phobius"/>
    </source>
</evidence>
<name>A0A9P6KB38_9FUNG</name>
<evidence type="ECO:0000313" key="3">
    <source>
        <dbReference type="EMBL" id="KAF9578889.1"/>
    </source>
</evidence>
<keyword evidence="2" id="KW-0472">Membrane</keyword>